<name>A0A1E3XGP7_9BACT</name>
<dbReference type="EMBL" id="MAYW01000001">
    <property type="protein sequence ID" value="ODS34790.1"/>
    <property type="molecule type" value="Genomic_DNA"/>
</dbReference>
<dbReference type="PATRIC" id="fig|1872076.5.peg.57"/>
<dbReference type="PANTHER" id="PTHR33279">
    <property type="entry name" value="SULFUR CARRIER PROTEIN YEDF-RELATED"/>
    <property type="match status" value="1"/>
</dbReference>
<sequence length="79" mass="9060">MNENGIDEKIDLRGVLCPINFVKTKLKLEMMESGQVLEVALDDGEPMRNVPRSIKEEGHRIIKVEKFDNGYKIFVKKSP</sequence>
<dbReference type="InterPro" id="IPR001455">
    <property type="entry name" value="TusA-like"/>
</dbReference>
<protein>
    <submittedName>
        <fullName evidence="3">Response regulator sirA</fullName>
    </submittedName>
</protein>
<evidence type="ECO:0000313" key="3">
    <source>
        <dbReference type="EMBL" id="ODS34790.1"/>
    </source>
</evidence>
<dbReference type="InterPro" id="IPR036868">
    <property type="entry name" value="TusA-like_sf"/>
</dbReference>
<dbReference type="Pfam" id="PF01206">
    <property type="entry name" value="TusA"/>
    <property type="match status" value="1"/>
</dbReference>
<evidence type="ECO:0000313" key="4">
    <source>
        <dbReference type="Proteomes" id="UP000094056"/>
    </source>
</evidence>
<feature type="domain" description="UPF0033" evidence="2">
    <location>
        <begin position="9"/>
        <end position="77"/>
    </location>
</feature>
<dbReference type="SUPFAM" id="SSF64307">
    <property type="entry name" value="SirA-like"/>
    <property type="match status" value="1"/>
</dbReference>
<dbReference type="CDD" id="cd00291">
    <property type="entry name" value="SirA_YedF_YeeD"/>
    <property type="match status" value="1"/>
</dbReference>
<evidence type="ECO:0000259" key="2">
    <source>
        <dbReference type="Pfam" id="PF01206"/>
    </source>
</evidence>
<accession>A0A1E3XGP7</accession>
<dbReference type="Gene3D" id="3.30.110.40">
    <property type="entry name" value="TusA-like domain"/>
    <property type="match status" value="1"/>
</dbReference>
<proteinExistence type="inferred from homology"/>
<dbReference type="AlphaFoldDB" id="A0A1E3XGP7"/>
<comment type="caution">
    <text evidence="3">The sequence shown here is derived from an EMBL/GenBank/DDBJ whole genome shotgun (WGS) entry which is preliminary data.</text>
</comment>
<dbReference type="PANTHER" id="PTHR33279:SF19">
    <property type="entry name" value="SSL1707 PROTEIN"/>
    <property type="match status" value="1"/>
</dbReference>
<evidence type="ECO:0000256" key="1">
    <source>
        <dbReference type="ARBA" id="ARBA00008984"/>
    </source>
</evidence>
<organism evidence="3 4">
    <name type="scientific">Candidatus Scalindua rubra</name>
    <dbReference type="NCBI Taxonomy" id="1872076"/>
    <lineage>
        <taxon>Bacteria</taxon>
        <taxon>Pseudomonadati</taxon>
        <taxon>Planctomycetota</taxon>
        <taxon>Candidatus Brocadiia</taxon>
        <taxon>Candidatus Brocadiales</taxon>
        <taxon>Candidatus Scalinduaceae</taxon>
        <taxon>Candidatus Scalindua</taxon>
    </lineage>
</organism>
<dbReference type="Proteomes" id="UP000094056">
    <property type="component" value="Unassembled WGS sequence"/>
</dbReference>
<gene>
    <name evidence="3" type="primary">sirA</name>
    <name evidence="3" type="ORF">SCARUB_00050</name>
</gene>
<comment type="similarity">
    <text evidence="1">Belongs to the sulfur carrier protein TusA family.</text>
</comment>
<reference evidence="3 4" key="1">
    <citation type="submission" date="2016-07" db="EMBL/GenBank/DDBJ databases">
        <title>Draft genome of Scalindua rubra, obtained from a brine-seawater interface in the Red Sea, sheds light on salt adaptation in anammox bacteria.</title>
        <authorList>
            <person name="Speth D.R."/>
            <person name="Lagkouvardos I."/>
            <person name="Wang Y."/>
            <person name="Qian P.-Y."/>
            <person name="Dutilh B.E."/>
            <person name="Jetten M.S."/>
        </authorList>
    </citation>
    <scope>NUCLEOTIDE SEQUENCE [LARGE SCALE GENOMIC DNA]</scope>
    <source>
        <strain evidence="3">BSI-1</strain>
    </source>
</reference>